<dbReference type="CDD" id="cd06453">
    <property type="entry name" value="SufS_like"/>
    <property type="match status" value="1"/>
</dbReference>
<evidence type="ECO:0000313" key="9">
    <source>
        <dbReference type="EMBL" id="OHA15188.1"/>
    </source>
</evidence>
<sequence>MDINKVRSDFPLLREGKTIYFDNACQSLRPQQVIDAISEYYRDYPACSGRSMHHLAVKVTQKCDEARKAVANFIGAKHKEEVIFTRNTTEGINLVAYSLGLKKGDVVITSDKEHNSNLIPWQVLKEKIGIVHKIIPSDSDGLLDMEQYDQALRDGATLVSMVFTSNLDGVSIPTEEVVKKAHQVGAKVMLDGAQAIPHQKIDVAKLDVDFLAFSGHKMLGPTGTGVLYGKRELLNKLEPFLVGGDTVSSSTYTSHEFLPIPEKFEAGLQDYAGIIGLGAAVRYLENVGFDTISHVEHELNSYITNELIKIDGLTIIGPADPTLRSGIVSFYLKGKDHHQIALMLDETAGICVRSGQHCVHSWFNSRNIPGSVRASLYFYNTMEEVESFVNNLKKVISVL</sequence>
<comment type="cofactor">
    <cofactor evidence="1 7">
        <name>pyridoxal 5'-phosphate</name>
        <dbReference type="ChEBI" id="CHEBI:597326"/>
    </cofactor>
</comment>
<dbReference type="PIRSF" id="PIRSF005572">
    <property type="entry name" value="NifS"/>
    <property type="match status" value="1"/>
</dbReference>
<dbReference type="SUPFAM" id="SSF53383">
    <property type="entry name" value="PLP-dependent transferases"/>
    <property type="match status" value="1"/>
</dbReference>
<comment type="catalytic activity">
    <reaction evidence="6">
        <text>(sulfur carrier)-H + L-cysteine = (sulfur carrier)-SH + L-alanine</text>
        <dbReference type="Rhea" id="RHEA:43892"/>
        <dbReference type="Rhea" id="RHEA-COMP:14737"/>
        <dbReference type="Rhea" id="RHEA-COMP:14739"/>
        <dbReference type="ChEBI" id="CHEBI:29917"/>
        <dbReference type="ChEBI" id="CHEBI:35235"/>
        <dbReference type="ChEBI" id="CHEBI:57972"/>
        <dbReference type="ChEBI" id="CHEBI:64428"/>
        <dbReference type="EC" id="2.8.1.7"/>
    </reaction>
</comment>
<dbReference type="InterPro" id="IPR015424">
    <property type="entry name" value="PyrdxlP-dep_Trfase"/>
</dbReference>
<dbReference type="GO" id="GO:0016829">
    <property type="term" value="F:lyase activity"/>
    <property type="evidence" value="ECO:0007669"/>
    <property type="project" value="UniProtKB-KW"/>
</dbReference>
<accession>A0A1G2LU82</accession>
<organism evidence="9 10">
    <name type="scientific">Candidatus Tagabacteria bacterium RIFCSPLOWO2_01_FULL_42_9</name>
    <dbReference type="NCBI Taxonomy" id="1802296"/>
    <lineage>
        <taxon>Bacteria</taxon>
        <taxon>Candidatus Tagaibacteriota</taxon>
    </lineage>
</organism>
<evidence type="ECO:0000256" key="2">
    <source>
        <dbReference type="ARBA" id="ARBA00010447"/>
    </source>
</evidence>
<dbReference type="AlphaFoldDB" id="A0A1G2LU82"/>
<dbReference type="Gene3D" id="3.90.1150.10">
    <property type="entry name" value="Aspartate Aminotransferase, domain 1"/>
    <property type="match status" value="1"/>
</dbReference>
<dbReference type="InterPro" id="IPR020578">
    <property type="entry name" value="Aminotrans_V_PyrdxlP_BS"/>
</dbReference>
<keyword evidence="5" id="KW-0663">Pyridoxal phosphate</keyword>
<proteinExistence type="inferred from homology"/>
<dbReference type="InterPro" id="IPR015421">
    <property type="entry name" value="PyrdxlP-dep_Trfase_major"/>
</dbReference>
<keyword evidence="9" id="KW-0456">Lyase</keyword>
<dbReference type="InterPro" id="IPR010970">
    <property type="entry name" value="Cys_dSase_SufS"/>
</dbReference>
<feature type="domain" description="Aminotransferase class V" evidence="8">
    <location>
        <begin position="19"/>
        <end position="388"/>
    </location>
</feature>
<protein>
    <recommendedName>
        <fullName evidence="3">cysteine desulfurase</fullName>
        <ecNumber evidence="3">2.8.1.7</ecNumber>
    </recommendedName>
</protein>
<evidence type="ECO:0000256" key="4">
    <source>
        <dbReference type="ARBA" id="ARBA00022679"/>
    </source>
</evidence>
<dbReference type="Gene3D" id="3.40.640.10">
    <property type="entry name" value="Type I PLP-dependent aspartate aminotransferase-like (Major domain)"/>
    <property type="match status" value="1"/>
</dbReference>
<evidence type="ECO:0000313" key="10">
    <source>
        <dbReference type="Proteomes" id="UP000178116"/>
    </source>
</evidence>
<comment type="similarity">
    <text evidence="2">Belongs to the class-V pyridoxal-phosphate-dependent aminotransferase family. Csd subfamily.</text>
</comment>
<evidence type="ECO:0000259" key="8">
    <source>
        <dbReference type="Pfam" id="PF00266"/>
    </source>
</evidence>
<evidence type="ECO:0000256" key="5">
    <source>
        <dbReference type="ARBA" id="ARBA00022898"/>
    </source>
</evidence>
<keyword evidence="4" id="KW-0808">Transferase</keyword>
<evidence type="ECO:0000256" key="1">
    <source>
        <dbReference type="ARBA" id="ARBA00001933"/>
    </source>
</evidence>
<dbReference type="EMBL" id="MHRA01000027">
    <property type="protein sequence ID" value="OHA15188.1"/>
    <property type="molecule type" value="Genomic_DNA"/>
</dbReference>
<evidence type="ECO:0000256" key="3">
    <source>
        <dbReference type="ARBA" id="ARBA00012239"/>
    </source>
</evidence>
<dbReference type="Proteomes" id="UP000178116">
    <property type="component" value="Unassembled WGS sequence"/>
</dbReference>
<dbReference type="InterPro" id="IPR016454">
    <property type="entry name" value="Cysteine_dSase"/>
</dbReference>
<reference evidence="9 10" key="1">
    <citation type="journal article" date="2016" name="Nat. Commun.">
        <title>Thousands of microbial genomes shed light on interconnected biogeochemical processes in an aquifer system.</title>
        <authorList>
            <person name="Anantharaman K."/>
            <person name="Brown C.T."/>
            <person name="Hug L.A."/>
            <person name="Sharon I."/>
            <person name="Castelle C.J."/>
            <person name="Probst A.J."/>
            <person name="Thomas B.C."/>
            <person name="Singh A."/>
            <person name="Wilkins M.J."/>
            <person name="Karaoz U."/>
            <person name="Brodie E.L."/>
            <person name="Williams K.H."/>
            <person name="Hubbard S.S."/>
            <person name="Banfield J.F."/>
        </authorList>
    </citation>
    <scope>NUCLEOTIDE SEQUENCE [LARGE SCALE GENOMIC DNA]</scope>
</reference>
<dbReference type="PANTHER" id="PTHR43586:SF8">
    <property type="entry name" value="CYSTEINE DESULFURASE 1, CHLOROPLASTIC"/>
    <property type="match status" value="1"/>
</dbReference>
<dbReference type="GO" id="GO:0006534">
    <property type="term" value="P:cysteine metabolic process"/>
    <property type="evidence" value="ECO:0007669"/>
    <property type="project" value="InterPro"/>
</dbReference>
<dbReference type="Pfam" id="PF00266">
    <property type="entry name" value="Aminotran_5"/>
    <property type="match status" value="1"/>
</dbReference>
<dbReference type="GO" id="GO:0031071">
    <property type="term" value="F:cysteine desulfurase activity"/>
    <property type="evidence" value="ECO:0007669"/>
    <property type="project" value="UniProtKB-EC"/>
</dbReference>
<dbReference type="PANTHER" id="PTHR43586">
    <property type="entry name" value="CYSTEINE DESULFURASE"/>
    <property type="match status" value="1"/>
</dbReference>
<name>A0A1G2LU82_9BACT</name>
<dbReference type="PROSITE" id="PS00595">
    <property type="entry name" value="AA_TRANSFER_CLASS_5"/>
    <property type="match status" value="1"/>
</dbReference>
<gene>
    <name evidence="9" type="ORF">A3A10_02940</name>
</gene>
<evidence type="ECO:0000256" key="6">
    <source>
        <dbReference type="ARBA" id="ARBA00050776"/>
    </source>
</evidence>
<dbReference type="InterPro" id="IPR000192">
    <property type="entry name" value="Aminotrans_V_dom"/>
</dbReference>
<dbReference type="GO" id="GO:0030170">
    <property type="term" value="F:pyridoxal phosphate binding"/>
    <property type="evidence" value="ECO:0007669"/>
    <property type="project" value="InterPro"/>
</dbReference>
<comment type="caution">
    <text evidence="9">The sequence shown here is derived from an EMBL/GenBank/DDBJ whole genome shotgun (WGS) entry which is preliminary data.</text>
</comment>
<dbReference type="InterPro" id="IPR015422">
    <property type="entry name" value="PyrdxlP-dep_Trfase_small"/>
</dbReference>
<dbReference type="EC" id="2.8.1.7" evidence="3"/>
<evidence type="ECO:0000256" key="7">
    <source>
        <dbReference type="RuleBase" id="RU004504"/>
    </source>
</evidence>